<proteinExistence type="predicted"/>
<name>A0A3N0XNR2_ANAGA</name>
<evidence type="ECO:0000313" key="1">
    <source>
        <dbReference type="EMBL" id="ROI82004.1"/>
    </source>
</evidence>
<dbReference type="AlphaFoldDB" id="A0A3N0XNR2"/>
<dbReference type="EMBL" id="RJVU01067793">
    <property type="protein sequence ID" value="ROI82004.1"/>
    <property type="molecule type" value="Genomic_DNA"/>
</dbReference>
<evidence type="ECO:0000313" key="2">
    <source>
        <dbReference type="Proteomes" id="UP000281406"/>
    </source>
</evidence>
<reference evidence="1 2" key="1">
    <citation type="submission" date="2018-10" db="EMBL/GenBank/DDBJ databases">
        <title>Genome assembly for a Yunnan-Guizhou Plateau 3E fish, Anabarilius grahami (Regan), and its evolutionary and genetic applications.</title>
        <authorList>
            <person name="Jiang W."/>
        </authorList>
    </citation>
    <scope>NUCLEOTIDE SEQUENCE [LARGE SCALE GENOMIC DNA]</scope>
    <source>
        <strain evidence="1">AG-KIZ</strain>
        <tissue evidence="1">Muscle</tissue>
    </source>
</reference>
<organism evidence="1 2">
    <name type="scientific">Anabarilius grahami</name>
    <name type="common">Kanglang fish</name>
    <name type="synonym">Barilius grahami</name>
    <dbReference type="NCBI Taxonomy" id="495550"/>
    <lineage>
        <taxon>Eukaryota</taxon>
        <taxon>Metazoa</taxon>
        <taxon>Chordata</taxon>
        <taxon>Craniata</taxon>
        <taxon>Vertebrata</taxon>
        <taxon>Euteleostomi</taxon>
        <taxon>Actinopterygii</taxon>
        <taxon>Neopterygii</taxon>
        <taxon>Teleostei</taxon>
        <taxon>Ostariophysi</taxon>
        <taxon>Cypriniformes</taxon>
        <taxon>Xenocyprididae</taxon>
        <taxon>Xenocypridinae</taxon>
        <taxon>Xenocypridinae incertae sedis</taxon>
        <taxon>Anabarilius</taxon>
    </lineage>
</organism>
<sequence length="125" mass="13947">MARRQTLISEIANDARTARLEPTLMKGAATLEPQGVRFKRERAQMDVVTWSVSELLSRHGMSIALQLTVMLVDQFCGFVLVSLMVTSCWPLSPPPGRALYLQGVWLSDTAQNSRRGGERWTGRGE</sequence>
<accession>A0A3N0XNR2</accession>
<dbReference type="Proteomes" id="UP000281406">
    <property type="component" value="Unassembled WGS sequence"/>
</dbReference>
<protein>
    <submittedName>
        <fullName evidence="1">Uncharacterized protein</fullName>
    </submittedName>
</protein>
<comment type="caution">
    <text evidence="1">The sequence shown here is derived from an EMBL/GenBank/DDBJ whole genome shotgun (WGS) entry which is preliminary data.</text>
</comment>
<gene>
    <name evidence="1" type="ORF">DPX16_22239</name>
</gene>
<keyword evidence="2" id="KW-1185">Reference proteome</keyword>